<keyword evidence="6" id="KW-1185">Reference proteome</keyword>
<dbReference type="PANTHER" id="PTHR24366">
    <property type="entry name" value="IG(IMMUNOGLOBULIN) AND LRR(LEUCINE RICH REPEAT) DOMAINS"/>
    <property type="match status" value="1"/>
</dbReference>
<keyword evidence="2" id="KW-0732">Signal</keyword>
<dbReference type="AlphaFoldDB" id="A0AAV9XB63"/>
<dbReference type="Proteomes" id="UP001365542">
    <property type="component" value="Unassembled WGS sequence"/>
</dbReference>
<keyword evidence="1" id="KW-0433">Leucine-rich repeat</keyword>
<dbReference type="Gene3D" id="3.80.10.10">
    <property type="entry name" value="Ribonuclease Inhibitor"/>
    <property type="match status" value="1"/>
</dbReference>
<protein>
    <recommendedName>
        <fullName evidence="7">Leucine rich repeat protein</fullName>
    </recommendedName>
</protein>
<name>A0AAV9XB63_9PEZI</name>
<feature type="region of interest" description="Disordered" evidence="4">
    <location>
        <begin position="352"/>
        <end position="392"/>
    </location>
</feature>
<evidence type="ECO:0008006" key="7">
    <source>
        <dbReference type="Google" id="ProtNLM"/>
    </source>
</evidence>
<dbReference type="InterPro" id="IPR032675">
    <property type="entry name" value="LRR_dom_sf"/>
</dbReference>
<reference evidence="5 6" key="1">
    <citation type="submission" date="2019-10" db="EMBL/GenBank/DDBJ databases">
        <authorList>
            <person name="Palmer J.M."/>
        </authorList>
    </citation>
    <scope>NUCLEOTIDE SEQUENCE [LARGE SCALE GENOMIC DNA]</scope>
    <source>
        <strain evidence="5 6">TWF694</strain>
    </source>
</reference>
<evidence type="ECO:0000313" key="6">
    <source>
        <dbReference type="Proteomes" id="UP001365542"/>
    </source>
</evidence>
<evidence type="ECO:0000256" key="3">
    <source>
        <dbReference type="ARBA" id="ARBA00022737"/>
    </source>
</evidence>
<dbReference type="PANTHER" id="PTHR24366:SF161">
    <property type="entry name" value="TIR DOMAIN-CONTAINING PROTEIN"/>
    <property type="match status" value="1"/>
</dbReference>
<organism evidence="5 6">
    <name type="scientific">Orbilia ellipsospora</name>
    <dbReference type="NCBI Taxonomy" id="2528407"/>
    <lineage>
        <taxon>Eukaryota</taxon>
        <taxon>Fungi</taxon>
        <taxon>Dikarya</taxon>
        <taxon>Ascomycota</taxon>
        <taxon>Pezizomycotina</taxon>
        <taxon>Orbiliomycetes</taxon>
        <taxon>Orbiliales</taxon>
        <taxon>Orbiliaceae</taxon>
        <taxon>Orbilia</taxon>
    </lineage>
</organism>
<feature type="compositionally biased region" description="Basic and acidic residues" evidence="4">
    <location>
        <begin position="373"/>
        <end position="390"/>
    </location>
</feature>
<comment type="caution">
    <text evidence="5">The sequence shown here is derived from an EMBL/GenBank/DDBJ whole genome shotgun (WGS) entry which is preliminary data.</text>
</comment>
<dbReference type="SUPFAM" id="SSF52047">
    <property type="entry name" value="RNI-like"/>
    <property type="match status" value="1"/>
</dbReference>
<evidence type="ECO:0000256" key="1">
    <source>
        <dbReference type="ARBA" id="ARBA00022614"/>
    </source>
</evidence>
<sequence>MVKLNYVNRKISGVKLAQSVQRDIQKRIPKIGEERKLAAVQRDPVVEIDISGRQLGLEGFAIVCDSIYNMGLIKLSRVEELNLSGNDLTAECLPHLRRALSVCSDLHSLDISHNHINISTIKEMEDWKSFLTVFSDLKCVRRLDFSNNPLGDLAIEIMFCVYAVEKEIFIPYDFSALKETEAVEEATEANYSVEGFDIRSQGGHLYLAPHPEDNTTESATHLGKVSSTTIASQASGLLSSSPTSSVDPSRDPAEIHGLRAIPYIVMSSIGITDLGAMWMSFVIPEHPLPSELLPHLPPLKEGPLAATLRKYDALLDFRGIILTENSDITAVGQRVLKEAEDRRDQDAARVEELITHGRGRRRSSTLSDSGFEDPGRRDPNRRTSGQDDSFHFSSTSRKALNEYRYGLDRSRARIQLNALRDKGVEASLLWKVVMRMVVVGRAILLDYSGPLMIDGYEPSITFEVKQSQRSSVDSSFKAAQTSAQSSPSSQEALSGSLAGLTLKKKDKVRLPGKLPINLWMKIICMAEDGDNLTTRTQRLNIFHWVRSRASIRNELEYVSESTETQTRRVLGKVKGLAYEL</sequence>
<gene>
    <name evidence="5" type="ORF">TWF694_010562</name>
</gene>
<keyword evidence="3" id="KW-0677">Repeat</keyword>
<evidence type="ECO:0000256" key="4">
    <source>
        <dbReference type="SAM" id="MobiDB-lite"/>
    </source>
</evidence>
<evidence type="ECO:0000256" key="2">
    <source>
        <dbReference type="ARBA" id="ARBA00022729"/>
    </source>
</evidence>
<accession>A0AAV9XB63</accession>
<dbReference type="EMBL" id="JAVHJO010000007">
    <property type="protein sequence ID" value="KAK6539014.1"/>
    <property type="molecule type" value="Genomic_DNA"/>
</dbReference>
<proteinExistence type="predicted"/>
<evidence type="ECO:0000313" key="5">
    <source>
        <dbReference type="EMBL" id="KAK6539014.1"/>
    </source>
</evidence>